<organism evidence="2">
    <name type="scientific">Trypanosoma congolense (strain IL3000)</name>
    <dbReference type="NCBI Taxonomy" id="1068625"/>
    <lineage>
        <taxon>Eukaryota</taxon>
        <taxon>Discoba</taxon>
        <taxon>Euglenozoa</taxon>
        <taxon>Kinetoplastea</taxon>
        <taxon>Metakinetoplastina</taxon>
        <taxon>Trypanosomatida</taxon>
        <taxon>Trypanosomatidae</taxon>
        <taxon>Trypanosoma</taxon>
        <taxon>Nannomonas</taxon>
    </lineage>
</organism>
<feature type="region of interest" description="Disordered" evidence="1">
    <location>
        <begin position="139"/>
        <end position="171"/>
    </location>
</feature>
<protein>
    <submittedName>
        <fullName evidence="2">Uncharacterized protein</fullName>
    </submittedName>
</protein>
<sequence length="411" mass="45917">MWLTNITKDIKDLTNSFMEDTRNVANLVSRLAAEVTGMEVVCAGDEDSPLALQYPLEDADITSFQRDNMVYLDDISEEEKALFEAWARESEYSSQRPQNTCALPLQENGRGALATSRQRLLDNSSIVSGRHAAFVVREERHQPQEGKGVTVHGGRLSEDTDDEFSPGKRVVGGSEMGVTPLDEALRITEDAFFDRYFFRLARLRFRVAEERKKELERAAEEKESRRKAEGHENQEQKSFTQRLVEVADGFIGWDDNKEEGHGATQCTKYDWEAQQEVIVSLETAMQTLQMELGIERRKVAAILEAARSCGLSDEQQRRLHEAAQIEEPHVGESKDISGKYLQKAAQGEDMHGVKGTASERHGASNAKPQTDGEVPSKGEGDVTSEGVSNERTDLAGGVQFFVDKDGWTNVQ</sequence>
<feature type="region of interest" description="Disordered" evidence="1">
    <location>
        <begin position="216"/>
        <end position="238"/>
    </location>
</feature>
<feature type="compositionally biased region" description="Basic and acidic residues" evidence="1">
    <location>
        <begin position="346"/>
        <end position="362"/>
    </location>
</feature>
<name>G0UJT2_TRYCI</name>
<accession>G0UJT2</accession>
<reference evidence="2" key="1">
    <citation type="journal article" date="2012" name="Proc. Natl. Acad. Sci. U.S.A.">
        <title>Antigenic diversity is generated by distinct evolutionary mechanisms in African trypanosome species.</title>
        <authorList>
            <person name="Jackson A.P."/>
            <person name="Berry A."/>
            <person name="Aslett M."/>
            <person name="Allison H.C."/>
            <person name="Burton P."/>
            <person name="Vavrova-Anderson J."/>
            <person name="Brown R."/>
            <person name="Browne H."/>
            <person name="Corton N."/>
            <person name="Hauser H."/>
            <person name="Gamble J."/>
            <person name="Gilderthorp R."/>
            <person name="Marcello L."/>
            <person name="McQuillan J."/>
            <person name="Otto T.D."/>
            <person name="Quail M.A."/>
            <person name="Sanders M.J."/>
            <person name="van Tonder A."/>
            <person name="Ginger M.L."/>
            <person name="Field M.C."/>
            <person name="Barry J.D."/>
            <person name="Hertz-Fowler C."/>
            <person name="Berriman M."/>
        </authorList>
    </citation>
    <scope>NUCLEOTIDE SEQUENCE</scope>
    <source>
        <strain evidence="2">IL3000</strain>
    </source>
</reference>
<gene>
    <name evidence="2" type="ORF">TCIL3000_3_560</name>
</gene>
<dbReference type="EMBL" id="HE575316">
    <property type="protein sequence ID" value="CCC89636.1"/>
    <property type="molecule type" value="Genomic_DNA"/>
</dbReference>
<evidence type="ECO:0000313" key="2">
    <source>
        <dbReference type="EMBL" id="CCC89636.1"/>
    </source>
</evidence>
<proteinExistence type="predicted"/>
<dbReference type="VEuPathDB" id="TriTrypDB:TcIL3000_3_560"/>
<evidence type="ECO:0000256" key="1">
    <source>
        <dbReference type="SAM" id="MobiDB-lite"/>
    </source>
</evidence>
<feature type="region of interest" description="Disordered" evidence="1">
    <location>
        <begin position="342"/>
        <end position="395"/>
    </location>
</feature>
<feature type="compositionally biased region" description="Basic and acidic residues" evidence="1">
    <location>
        <begin position="216"/>
        <end position="235"/>
    </location>
</feature>
<dbReference type="AlphaFoldDB" id="G0UJT2"/>